<dbReference type="Proteomes" id="UP000241559">
    <property type="component" value="Segment"/>
</dbReference>
<dbReference type="SUPFAM" id="SSF109604">
    <property type="entry name" value="HD-domain/PDEase-like"/>
    <property type="match status" value="1"/>
</dbReference>
<reference evidence="2" key="1">
    <citation type="journal article" date="2016" name="Genom Data">
        <title>Isolation and complete genome sequencing of Mimivirus bombay, a Giant Virus in sewage of Mumbai, India.</title>
        <authorList>
            <person name="Chatterjee A."/>
            <person name="Ali F."/>
            <person name="Bange D."/>
            <person name="Kondabagil K."/>
        </authorList>
    </citation>
    <scope>NUCLEOTIDE SEQUENCE [LARGE SCALE GENOMIC DNA]</scope>
    <source>
        <strain evidence="2">1</strain>
    </source>
</reference>
<dbReference type="GO" id="GO:0008832">
    <property type="term" value="F:dGTPase activity"/>
    <property type="evidence" value="ECO:0007669"/>
    <property type="project" value="TreeGrafter"/>
</dbReference>
<dbReference type="Gene3D" id="1.10.3210.10">
    <property type="entry name" value="Hypothetical protein af1432"/>
    <property type="match status" value="1"/>
</dbReference>
<accession>A0A159ZR75</accession>
<feature type="domain" description="HD" evidence="1">
    <location>
        <begin position="65"/>
        <end position="206"/>
    </location>
</feature>
<protein>
    <submittedName>
        <fullName evidence="2">Putative HD domain-containing protein</fullName>
    </submittedName>
</protein>
<dbReference type="InterPro" id="IPR003607">
    <property type="entry name" value="HD/PDEase_dom"/>
</dbReference>
<dbReference type="InterPro" id="IPR050135">
    <property type="entry name" value="dGTPase-like"/>
</dbReference>
<dbReference type="PROSITE" id="PS51831">
    <property type="entry name" value="HD"/>
    <property type="match status" value="1"/>
</dbReference>
<dbReference type="EMBL" id="KU761889">
    <property type="protein sequence ID" value="AMZ02838.1"/>
    <property type="molecule type" value="Genomic_DNA"/>
</dbReference>
<dbReference type="InterPro" id="IPR006674">
    <property type="entry name" value="HD_domain"/>
</dbReference>
<proteinExistence type="predicted"/>
<dbReference type="Pfam" id="PF01966">
    <property type="entry name" value="HD"/>
    <property type="match status" value="1"/>
</dbReference>
<dbReference type="SMR" id="A0A159ZR75"/>
<sequence length="457" mass="53476">MNVIHINFKMKSREYSKLFGCNIYGFIRVTSMAQKIIDTSEFQRLRNMKQLGLCYLVFPAATHTRLEHSIGVYDRTRKVIERIYRQYPDREYYIPELSDKPIKLDAKIIECIKIAGLCHDIGHGPFSHVFDDVLLTDIDHPNKHHEIRSCLITEIICKRELSNELNDKHIDFIKSIINPTSSHKGAIYQIVSNNLNGIDVDKFDYLARDSKNLNIGSEFNASRLINEFIIDKNNNIAYPKQCCFDIDEMYNSRYCMHKKVYSHKTVKLLEMMLKDIFTLIDPIFKISETINDMDQFCKLTDNSIFELISTTINPRPFIKINIEPDQFMAIKKANTIYQNILSRKLYKQITEINENNGGKALCEKFIEYITNKHPNIKNSLYLFKTVRGFIGGNKNPFGQIYFYDKMEDDNSFTMPECHFAGLINKGTQEVTWHIYCKDSKILDLARFEVKNFFNTLE</sequence>
<dbReference type="SMART" id="SM00471">
    <property type="entry name" value="HDc"/>
    <property type="match status" value="1"/>
</dbReference>
<dbReference type="PANTHER" id="PTHR11373">
    <property type="entry name" value="DEOXYNUCLEOSIDE TRIPHOSPHATE TRIPHOSPHOHYDROLASE"/>
    <property type="match status" value="1"/>
</dbReference>
<dbReference type="CDD" id="cd00077">
    <property type="entry name" value="HDc"/>
    <property type="match status" value="1"/>
</dbReference>
<evidence type="ECO:0000313" key="2">
    <source>
        <dbReference type="EMBL" id="AMZ02838.1"/>
    </source>
</evidence>
<organism evidence="2 3">
    <name type="scientific">Mimivirus Bombay</name>
    <dbReference type="NCBI Taxonomy" id="1835008"/>
    <lineage>
        <taxon>Viruses</taxon>
        <taxon>Varidnaviria</taxon>
        <taxon>Bamfordvirae</taxon>
        <taxon>Nucleocytoviricota</taxon>
        <taxon>Megaviricetes</taxon>
        <taxon>Imitervirales</taxon>
        <taxon>Mimiviridae</taxon>
        <taxon>Megamimivirinae</taxon>
        <taxon>Mimivirus</taxon>
        <taxon>Mimivirus bradfordmassiliense</taxon>
    </lineage>
</organism>
<name>A0A159ZR75_MIMIV</name>
<evidence type="ECO:0000313" key="3">
    <source>
        <dbReference type="Proteomes" id="UP000241559"/>
    </source>
</evidence>
<evidence type="ECO:0000259" key="1">
    <source>
        <dbReference type="PROSITE" id="PS51831"/>
    </source>
</evidence>
<dbReference type="GO" id="GO:0006203">
    <property type="term" value="P:dGTP catabolic process"/>
    <property type="evidence" value="ECO:0007669"/>
    <property type="project" value="TreeGrafter"/>
</dbReference>
<dbReference type="PANTHER" id="PTHR11373:SF4">
    <property type="entry name" value="DEOXYNUCLEOSIDE TRIPHOSPHATE TRIPHOSPHOHYDROLASE SAMHD1"/>
    <property type="match status" value="1"/>
</dbReference>